<gene>
    <name evidence="2" type="ORF">OCBIM_22016845mg</name>
</gene>
<protein>
    <submittedName>
        <fullName evidence="2">Uncharacterized protein</fullName>
    </submittedName>
</protein>
<feature type="transmembrane region" description="Helical" evidence="1">
    <location>
        <begin position="20"/>
        <end position="37"/>
    </location>
</feature>
<reference evidence="2" key="1">
    <citation type="submission" date="2015-07" db="EMBL/GenBank/DDBJ databases">
        <title>MeaNS - Measles Nucleotide Surveillance Program.</title>
        <authorList>
            <person name="Tran T."/>
            <person name="Druce J."/>
        </authorList>
    </citation>
    <scope>NUCLEOTIDE SEQUENCE</scope>
    <source>
        <strain evidence="2">UCB-OBI-ISO-001</strain>
        <tissue evidence="2">Gonad</tissue>
    </source>
</reference>
<organism evidence="2">
    <name type="scientific">Octopus bimaculoides</name>
    <name type="common">California two-spotted octopus</name>
    <dbReference type="NCBI Taxonomy" id="37653"/>
    <lineage>
        <taxon>Eukaryota</taxon>
        <taxon>Metazoa</taxon>
        <taxon>Spiralia</taxon>
        <taxon>Lophotrochozoa</taxon>
        <taxon>Mollusca</taxon>
        <taxon>Cephalopoda</taxon>
        <taxon>Coleoidea</taxon>
        <taxon>Octopodiformes</taxon>
        <taxon>Octopoda</taxon>
        <taxon>Incirrata</taxon>
        <taxon>Octopodidae</taxon>
        <taxon>Octopus</taxon>
    </lineage>
</organism>
<accession>A0A0L8HDL6</accession>
<keyword evidence="1" id="KW-0812">Transmembrane</keyword>
<feature type="transmembrane region" description="Helical" evidence="1">
    <location>
        <begin position="64"/>
        <end position="81"/>
    </location>
</feature>
<sequence>MSILLKIFFCLLRIKQIHRLIVFLSDVIIARLYYRLLVLSSNGHLLVLSSACIIVCLYYRLVPCLVYLVVLYILSSVILSLM</sequence>
<evidence type="ECO:0000313" key="2">
    <source>
        <dbReference type="EMBL" id="KOF87431.1"/>
    </source>
</evidence>
<dbReference type="EMBL" id="KQ418413">
    <property type="protein sequence ID" value="KOF87431.1"/>
    <property type="molecule type" value="Genomic_DNA"/>
</dbReference>
<keyword evidence="1" id="KW-1133">Transmembrane helix</keyword>
<proteinExistence type="predicted"/>
<dbReference type="AlphaFoldDB" id="A0A0L8HDL6"/>
<evidence type="ECO:0000256" key="1">
    <source>
        <dbReference type="SAM" id="Phobius"/>
    </source>
</evidence>
<keyword evidence="1" id="KW-0472">Membrane</keyword>
<name>A0A0L8HDL6_OCTBM</name>